<evidence type="ECO:0000313" key="4">
    <source>
        <dbReference type="EMBL" id="GGO72688.1"/>
    </source>
</evidence>
<dbReference type="InterPro" id="IPR029865">
    <property type="entry name" value="KIAA0319-like"/>
</dbReference>
<feature type="region of interest" description="Disordered" evidence="1">
    <location>
        <begin position="33"/>
        <end position="57"/>
    </location>
</feature>
<feature type="compositionally biased region" description="Polar residues" evidence="1">
    <location>
        <begin position="43"/>
        <end position="57"/>
    </location>
</feature>
<dbReference type="AlphaFoldDB" id="A0A917Z1P5"/>
<feature type="chain" id="PRO_5038054439" description="PKD/Chitinase domain-containing protein" evidence="2">
    <location>
        <begin position="36"/>
        <end position="290"/>
    </location>
</feature>
<accession>A0A917Z1P5</accession>
<protein>
    <recommendedName>
        <fullName evidence="3">PKD/Chitinase domain-containing protein</fullName>
    </recommendedName>
</protein>
<dbReference type="PANTHER" id="PTHR46182">
    <property type="entry name" value="FI19480P1"/>
    <property type="match status" value="1"/>
</dbReference>
<dbReference type="Pfam" id="PF22352">
    <property type="entry name" value="K319L-like_PKD"/>
    <property type="match status" value="1"/>
</dbReference>
<dbReference type="EMBL" id="BMLS01000005">
    <property type="protein sequence ID" value="GGO72688.1"/>
    <property type="molecule type" value="Genomic_DNA"/>
</dbReference>
<gene>
    <name evidence="4" type="ORF">GCM10010982_31410</name>
</gene>
<dbReference type="InterPro" id="IPR035986">
    <property type="entry name" value="PKD_dom_sf"/>
</dbReference>
<dbReference type="GO" id="GO:0031410">
    <property type="term" value="C:cytoplasmic vesicle"/>
    <property type="evidence" value="ECO:0007669"/>
    <property type="project" value="TreeGrafter"/>
</dbReference>
<dbReference type="PANTHER" id="PTHR46182:SF2">
    <property type="entry name" value="FI19480P1"/>
    <property type="match status" value="1"/>
</dbReference>
<sequence length="290" mass="31150">MCNKTGKVDVSPRVRKYLAVAIMAGLMTASGGASGGNSEPLLSDSQNKVPSVSAGPDQTVTELSKITLSGSGSDSDGSIASYDWKQTSGKTVFIENPSRPEISFRAPKGITEQQVTLQLTVTDNEGATSSDSLVITVIPMTPEEAGLALEKAMKNIGNLAKVVTLPPHPDKKQAIATVEGVDANKNGTRDDLEHIAYQGMNLQKGVNLDTYNHMISIINMIQPPSPAVENSISELAIYCAYQAVPKNVKRKMPLSFLYSIVLDTQARKTAHYRSLTRSTHNLRAESCEQT</sequence>
<feature type="signal peptide" evidence="2">
    <location>
        <begin position="1"/>
        <end position="35"/>
    </location>
</feature>
<dbReference type="GO" id="GO:0016020">
    <property type="term" value="C:membrane"/>
    <property type="evidence" value="ECO:0007669"/>
    <property type="project" value="TreeGrafter"/>
</dbReference>
<dbReference type="Gene3D" id="2.60.40.10">
    <property type="entry name" value="Immunoglobulins"/>
    <property type="match status" value="1"/>
</dbReference>
<organism evidence="4 5">
    <name type="scientific">Bowmanella pacifica</name>
    <dbReference type="NCBI Taxonomy" id="502051"/>
    <lineage>
        <taxon>Bacteria</taxon>
        <taxon>Pseudomonadati</taxon>
        <taxon>Pseudomonadota</taxon>
        <taxon>Gammaproteobacteria</taxon>
        <taxon>Alteromonadales</taxon>
        <taxon>Alteromonadaceae</taxon>
        <taxon>Bowmanella</taxon>
    </lineage>
</organism>
<dbReference type="SUPFAM" id="SSF49299">
    <property type="entry name" value="PKD domain"/>
    <property type="match status" value="1"/>
</dbReference>
<proteinExistence type="predicted"/>
<dbReference type="SMART" id="SM00089">
    <property type="entry name" value="PKD"/>
    <property type="match status" value="1"/>
</dbReference>
<reference evidence="4" key="2">
    <citation type="submission" date="2020-09" db="EMBL/GenBank/DDBJ databases">
        <authorList>
            <person name="Sun Q."/>
            <person name="Zhou Y."/>
        </authorList>
    </citation>
    <scope>NUCLEOTIDE SEQUENCE</scope>
    <source>
        <strain evidence="4">CGMCC 1.7086</strain>
    </source>
</reference>
<dbReference type="InterPro" id="IPR022409">
    <property type="entry name" value="PKD/Chitinase_dom"/>
</dbReference>
<dbReference type="Proteomes" id="UP000606935">
    <property type="component" value="Unassembled WGS sequence"/>
</dbReference>
<dbReference type="RefSeq" id="WP_188697269.1">
    <property type="nucleotide sequence ID" value="NZ_BMLS01000005.1"/>
</dbReference>
<evidence type="ECO:0000256" key="1">
    <source>
        <dbReference type="SAM" id="MobiDB-lite"/>
    </source>
</evidence>
<feature type="domain" description="PKD/Chitinase" evidence="3">
    <location>
        <begin position="49"/>
        <end position="140"/>
    </location>
</feature>
<name>A0A917Z1P5_9ALTE</name>
<dbReference type="InterPro" id="IPR013783">
    <property type="entry name" value="Ig-like_fold"/>
</dbReference>
<keyword evidence="5" id="KW-1185">Reference proteome</keyword>
<evidence type="ECO:0000313" key="5">
    <source>
        <dbReference type="Proteomes" id="UP000606935"/>
    </source>
</evidence>
<comment type="caution">
    <text evidence="4">The sequence shown here is derived from an EMBL/GenBank/DDBJ whole genome shotgun (WGS) entry which is preliminary data.</text>
</comment>
<evidence type="ECO:0000259" key="3">
    <source>
        <dbReference type="SMART" id="SM00089"/>
    </source>
</evidence>
<keyword evidence="2" id="KW-0732">Signal</keyword>
<reference evidence="4" key="1">
    <citation type="journal article" date="2014" name="Int. J. Syst. Evol. Microbiol.">
        <title>Complete genome sequence of Corynebacterium casei LMG S-19264T (=DSM 44701T), isolated from a smear-ripened cheese.</title>
        <authorList>
            <consortium name="US DOE Joint Genome Institute (JGI-PGF)"/>
            <person name="Walter F."/>
            <person name="Albersmeier A."/>
            <person name="Kalinowski J."/>
            <person name="Ruckert C."/>
        </authorList>
    </citation>
    <scope>NUCLEOTIDE SEQUENCE</scope>
    <source>
        <strain evidence="4">CGMCC 1.7086</strain>
    </source>
</reference>
<evidence type="ECO:0000256" key="2">
    <source>
        <dbReference type="SAM" id="SignalP"/>
    </source>
</evidence>